<organism evidence="6 7">
    <name type="scientific">Dehalobacter restrictus (strain DSM 9455 / PER-K23)</name>
    <dbReference type="NCBI Taxonomy" id="871738"/>
    <lineage>
        <taxon>Bacteria</taxon>
        <taxon>Bacillati</taxon>
        <taxon>Bacillota</taxon>
        <taxon>Clostridia</taxon>
        <taxon>Eubacteriales</taxon>
        <taxon>Desulfitobacteriaceae</taxon>
        <taxon>Dehalobacter</taxon>
    </lineage>
</organism>
<dbReference type="CDD" id="cd00092">
    <property type="entry name" value="HTH_CRP"/>
    <property type="match status" value="1"/>
</dbReference>
<dbReference type="Gene3D" id="1.10.10.10">
    <property type="entry name" value="Winged helix-like DNA-binding domain superfamily/Winged helix DNA-binding domain"/>
    <property type="match status" value="1"/>
</dbReference>
<gene>
    <name evidence="6" type="ORF">DEHRE_03950</name>
</gene>
<dbReference type="PROSITE" id="PS50042">
    <property type="entry name" value="CNMP_BINDING_3"/>
    <property type="match status" value="1"/>
</dbReference>
<evidence type="ECO:0000313" key="7">
    <source>
        <dbReference type="Proteomes" id="UP000018934"/>
    </source>
</evidence>
<dbReference type="SUPFAM" id="SSF51206">
    <property type="entry name" value="cAMP-binding domain-like"/>
    <property type="match status" value="1"/>
</dbReference>
<dbReference type="Proteomes" id="UP000018934">
    <property type="component" value="Chromosome"/>
</dbReference>
<dbReference type="InterPro" id="IPR018490">
    <property type="entry name" value="cNMP-bd_dom_sf"/>
</dbReference>
<evidence type="ECO:0000259" key="4">
    <source>
        <dbReference type="PROSITE" id="PS50042"/>
    </source>
</evidence>
<dbReference type="InterPro" id="IPR012318">
    <property type="entry name" value="HTH_CRP"/>
</dbReference>
<dbReference type="InterPro" id="IPR050397">
    <property type="entry name" value="Env_Response_Regulators"/>
</dbReference>
<evidence type="ECO:0000313" key="6">
    <source>
        <dbReference type="EMBL" id="AHF11282.1"/>
    </source>
</evidence>
<dbReference type="SMART" id="SM00100">
    <property type="entry name" value="cNMP"/>
    <property type="match status" value="1"/>
</dbReference>
<sequence>MNSNVHFCLKSIPTFSSLDQRIRGKMCSFASQRLYKVNEYIFKQDEAADTIRILLYGVLKLFRVNECGTETILDYVSPGEVVGYDTFFQQNVYNYTSCVAVIESRICCIDRANFERLLMDEPTLMQTTLSEMSNYLANLNQNILGNKIMPAKEKLKSTFLSLGQDHGVEIEGGIRINIKLTQQEIADLIGISRPVACQLISELVDEGFIDRKGKTYIIRKEHLCPNLFIMSKWKEC</sequence>
<evidence type="ECO:0000259" key="5">
    <source>
        <dbReference type="PROSITE" id="PS51063"/>
    </source>
</evidence>
<dbReference type="CDD" id="cd00038">
    <property type="entry name" value="CAP_ED"/>
    <property type="match status" value="1"/>
</dbReference>
<dbReference type="InterPro" id="IPR036390">
    <property type="entry name" value="WH_DNA-bd_sf"/>
</dbReference>
<dbReference type="SUPFAM" id="SSF46785">
    <property type="entry name" value="Winged helix' DNA-binding domain"/>
    <property type="match status" value="1"/>
</dbReference>
<keyword evidence="2" id="KW-0238">DNA-binding</keyword>
<reference evidence="6 7" key="1">
    <citation type="journal article" date="2013" name="Stand. Genomic Sci.">
        <title>Complete genome sequence of Dehalobacter restrictus PER-K23(T.).</title>
        <authorList>
            <person name="Kruse T."/>
            <person name="Maillard J."/>
            <person name="Goodwin L."/>
            <person name="Woyke T."/>
            <person name="Teshima H."/>
            <person name="Bruce D."/>
            <person name="Detter C."/>
            <person name="Tapia R."/>
            <person name="Han C."/>
            <person name="Huntemann M."/>
            <person name="Wei C.L."/>
            <person name="Han J."/>
            <person name="Chen A."/>
            <person name="Kyrpides N."/>
            <person name="Szeto E."/>
            <person name="Markowitz V."/>
            <person name="Ivanova N."/>
            <person name="Pagani I."/>
            <person name="Pati A."/>
            <person name="Pitluck S."/>
            <person name="Nolan M."/>
            <person name="Holliger C."/>
            <person name="Smidt H."/>
        </authorList>
    </citation>
    <scope>NUCLEOTIDE SEQUENCE [LARGE SCALE GENOMIC DNA]</scope>
    <source>
        <strain evidence="7">DSM 9455</strain>
    </source>
</reference>
<dbReference type="InterPro" id="IPR014710">
    <property type="entry name" value="RmlC-like_jellyroll"/>
</dbReference>
<dbReference type="Pfam" id="PF00027">
    <property type="entry name" value="cNMP_binding"/>
    <property type="match status" value="1"/>
</dbReference>
<keyword evidence="7" id="KW-1185">Reference proteome</keyword>
<name>A0ABN4C0W1_DEHRP</name>
<evidence type="ECO:0008006" key="8">
    <source>
        <dbReference type="Google" id="ProtNLM"/>
    </source>
</evidence>
<dbReference type="InterPro" id="IPR000595">
    <property type="entry name" value="cNMP-bd_dom"/>
</dbReference>
<dbReference type="RefSeq" id="WP_025205267.1">
    <property type="nucleotide sequence ID" value="NZ_CP007033.1"/>
</dbReference>
<proteinExistence type="predicted"/>
<dbReference type="Gene3D" id="2.60.120.10">
    <property type="entry name" value="Jelly Rolls"/>
    <property type="match status" value="1"/>
</dbReference>
<protein>
    <recommendedName>
        <fullName evidence="8">Crp/Fnr family transcriptional regulator</fullName>
    </recommendedName>
</protein>
<evidence type="ECO:0000256" key="3">
    <source>
        <dbReference type="ARBA" id="ARBA00023163"/>
    </source>
</evidence>
<dbReference type="InterPro" id="IPR036388">
    <property type="entry name" value="WH-like_DNA-bd_sf"/>
</dbReference>
<dbReference type="EMBL" id="CP007033">
    <property type="protein sequence ID" value="AHF11282.1"/>
    <property type="molecule type" value="Genomic_DNA"/>
</dbReference>
<feature type="domain" description="HTH crp-type" evidence="5">
    <location>
        <begin position="149"/>
        <end position="222"/>
    </location>
</feature>
<keyword evidence="1" id="KW-0805">Transcription regulation</keyword>
<dbReference type="PROSITE" id="PS51063">
    <property type="entry name" value="HTH_CRP_2"/>
    <property type="match status" value="1"/>
</dbReference>
<dbReference type="PANTHER" id="PTHR24567:SF26">
    <property type="entry name" value="REGULATORY PROTEIN YEIL"/>
    <property type="match status" value="1"/>
</dbReference>
<feature type="domain" description="Cyclic nucleotide-binding" evidence="4">
    <location>
        <begin position="14"/>
        <end position="135"/>
    </location>
</feature>
<keyword evidence="3" id="KW-0804">Transcription</keyword>
<accession>A0ABN4C0W1</accession>
<dbReference type="PANTHER" id="PTHR24567">
    <property type="entry name" value="CRP FAMILY TRANSCRIPTIONAL REGULATORY PROTEIN"/>
    <property type="match status" value="1"/>
</dbReference>
<dbReference type="Pfam" id="PF13545">
    <property type="entry name" value="HTH_Crp_2"/>
    <property type="match status" value="1"/>
</dbReference>
<evidence type="ECO:0000256" key="1">
    <source>
        <dbReference type="ARBA" id="ARBA00023015"/>
    </source>
</evidence>
<evidence type="ECO:0000256" key="2">
    <source>
        <dbReference type="ARBA" id="ARBA00023125"/>
    </source>
</evidence>
<dbReference type="SMART" id="SM00419">
    <property type="entry name" value="HTH_CRP"/>
    <property type="match status" value="1"/>
</dbReference>